<proteinExistence type="predicted"/>
<reference evidence="1" key="2">
    <citation type="submission" date="2022-01" db="EMBL/GenBank/DDBJ databases">
        <authorList>
            <person name="Zivanovic Y."/>
            <person name="Moreira D."/>
            <person name="Lopez-Garcia P."/>
        </authorList>
    </citation>
    <scope>NUCLEOTIDE SEQUENCE</scope>
    <source>
        <strain evidence="1">G9</strain>
    </source>
</reference>
<organism evidence="1 2">
    <name type="scientific">Candidatus Synechococcus calcipolaris G9</name>
    <dbReference type="NCBI Taxonomy" id="1497997"/>
    <lineage>
        <taxon>Bacteria</taxon>
        <taxon>Bacillati</taxon>
        <taxon>Cyanobacteriota</taxon>
        <taxon>Cyanophyceae</taxon>
        <taxon>Synechococcales</taxon>
        <taxon>Synechococcaceae</taxon>
        <taxon>Synechococcus</taxon>
    </lineage>
</organism>
<gene>
    <name evidence="1" type="ORF">L3556_01890</name>
</gene>
<dbReference type="Proteomes" id="UP001154265">
    <property type="component" value="Unassembled WGS sequence"/>
</dbReference>
<comment type="caution">
    <text evidence="1">The sequence shown here is derived from an EMBL/GenBank/DDBJ whole genome shotgun (WGS) entry which is preliminary data.</text>
</comment>
<reference evidence="1" key="1">
    <citation type="journal article" date="2022" name="Genome Biol. Evol.">
        <title>A New Gene Family Diagnostic for Intracellular Biomineralization of Amorphous Ca Carbonates by Cyanobacteria.</title>
        <authorList>
            <person name="Benzerara K."/>
            <person name="Duprat E."/>
            <person name="Bitard-Feildel T."/>
            <person name="Caumes G."/>
            <person name="Cassier-Chauvat C."/>
            <person name="Chauvat F."/>
            <person name="Dezi M."/>
            <person name="Diop S.I."/>
            <person name="Gaschignard G."/>
            <person name="Gorgen S."/>
            <person name="Gugger M."/>
            <person name="Lopez-Garcia P."/>
            <person name="Millet M."/>
            <person name="Skouri-Panet F."/>
            <person name="Moreira D."/>
            <person name="Callebaut I."/>
        </authorList>
    </citation>
    <scope>NUCLEOTIDE SEQUENCE</scope>
    <source>
        <strain evidence="1">G9</strain>
    </source>
</reference>
<dbReference type="RefSeq" id="WP_277865606.1">
    <property type="nucleotide sequence ID" value="NZ_JAKKUT010000001.1"/>
</dbReference>
<accession>A0ABT6EXR4</accession>
<name>A0ABT6EXR4_9SYNE</name>
<evidence type="ECO:0000313" key="1">
    <source>
        <dbReference type="EMBL" id="MDG2989690.1"/>
    </source>
</evidence>
<dbReference type="EMBL" id="JAKKUT010000001">
    <property type="protein sequence ID" value="MDG2989690.1"/>
    <property type="molecule type" value="Genomic_DNA"/>
</dbReference>
<protein>
    <recommendedName>
        <fullName evidence="3">Polyketide cyclase</fullName>
    </recommendedName>
</protein>
<sequence length="128" mass="14591">MLGQFQRSQIRIEIPASASQLRDCLTRPEEIQAWLWPQQLSHPLPDRLETGLVFQSKLGPLTIDHQVKSISGDRLVLILGQGIDGWQEWLWGENWIQSSLEGVSLLPLELGQTLALMRLRHYLSHSTS</sequence>
<keyword evidence="2" id="KW-1185">Reference proteome</keyword>
<evidence type="ECO:0000313" key="2">
    <source>
        <dbReference type="Proteomes" id="UP001154265"/>
    </source>
</evidence>
<evidence type="ECO:0008006" key="3">
    <source>
        <dbReference type="Google" id="ProtNLM"/>
    </source>
</evidence>